<organism evidence="2 3">
    <name type="scientific">Mycobacterium shottsii</name>
    <dbReference type="NCBI Taxonomy" id="133549"/>
    <lineage>
        <taxon>Bacteria</taxon>
        <taxon>Bacillati</taxon>
        <taxon>Actinomycetota</taxon>
        <taxon>Actinomycetes</taxon>
        <taxon>Mycobacteriales</taxon>
        <taxon>Mycobacteriaceae</taxon>
        <taxon>Mycobacterium</taxon>
        <taxon>Mycobacterium ulcerans group</taxon>
    </lineage>
</organism>
<evidence type="ECO:0000259" key="1">
    <source>
        <dbReference type="Pfam" id="PF00934"/>
    </source>
</evidence>
<dbReference type="AlphaFoldDB" id="A0A7I7L654"/>
<keyword evidence="3" id="KW-1185">Reference proteome</keyword>
<dbReference type="SUPFAM" id="SSF140459">
    <property type="entry name" value="PE/PPE dimer-like"/>
    <property type="match status" value="1"/>
</dbReference>
<reference evidence="2 3" key="1">
    <citation type="journal article" date="2019" name="Emerg. Microbes Infect.">
        <title>Comprehensive subspecies identification of 175 nontuberculous mycobacteria species based on 7547 genomic profiles.</title>
        <authorList>
            <person name="Matsumoto Y."/>
            <person name="Kinjo T."/>
            <person name="Motooka D."/>
            <person name="Nabeya D."/>
            <person name="Jung N."/>
            <person name="Uechi K."/>
            <person name="Horii T."/>
            <person name="Iida T."/>
            <person name="Fujita J."/>
            <person name="Nakamura S."/>
        </authorList>
    </citation>
    <scope>NUCLEOTIDE SEQUENCE [LARGE SCALE GENOMIC DNA]</scope>
    <source>
        <strain evidence="2 3">JCM 12657</strain>
    </source>
</reference>
<accession>A0A7I7L654</accession>
<dbReference type="Pfam" id="PF21526">
    <property type="entry name" value="PGRS"/>
    <property type="match status" value="1"/>
</dbReference>
<evidence type="ECO:0000313" key="3">
    <source>
        <dbReference type="Proteomes" id="UP000467164"/>
    </source>
</evidence>
<feature type="domain" description="PE" evidence="1">
    <location>
        <begin position="4"/>
        <end position="94"/>
    </location>
</feature>
<dbReference type="KEGG" id="msho:MSHO_06000"/>
<name>A0A7I7L654_9MYCO</name>
<dbReference type="InterPro" id="IPR048996">
    <property type="entry name" value="PGRS_rpt"/>
</dbReference>
<dbReference type="EMBL" id="AP022572">
    <property type="protein sequence ID" value="BBX55255.1"/>
    <property type="molecule type" value="Genomic_DNA"/>
</dbReference>
<protein>
    <recommendedName>
        <fullName evidence="1">PE domain-containing protein</fullName>
    </recommendedName>
</protein>
<dbReference type="Proteomes" id="UP000467164">
    <property type="component" value="Chromosome"/>
</dbReference>
<proteinExistence type="predicted"/>
<dbReference type="Pfam" id="PF00934">
    <property type="entry name" value="PE"/>
    <property type="match status" value="1"/>
</dbReference>
<sequence length="165" mass="16164">MPLVFATPEIIAAAATDLAQIGSAISGANTAAASPTTEVLAAGADEVSTVVASLFSRYAQAYQVLGADMAAIHDQFVEALNAGANWYAGVESANTSTLQTVQQDVLGLINAPTQALLGRGLIGNGAAGTASHPDGYDGGFLYGSGGSGYNSATSGVDGGAGGPRA</sequence>
<dbReference type="InterPro" id="IPR038332">
    <property type="entry name" value="PPE_sf"/>
</dbReference>
<dbReference type="InterPro" id="IPR000084">
    <property type="entry name" value="PE-PGRS_N"/>
</dbReference>
<gene>
    <name evidence="2" type="ORF">MSHO_06000</name>
</gene>
<dbReference type="Gene3D" id="1.10.287.850">
    <property type="entry name" value="HP0062-like domain"/>
    <property type="match status" value="1"/>
</dbReference>
<evidence type="ECO:0000313" key="2">
    <source>
        <dbReference type="EMBL" id="BBX55255.1"/>
    </source>
</evidence>